<protein>
    <submittedName>
        <fullName evidence="5">Unannotated protein</fullName>
    </submittedName>
</protein>
<dbReference type="SUPFAM" id="SSF51445">
    <property type="entry name" value="(Trans)glycosidases"/>
    <property type="match status" value="1"/>
</dbReference>
<keyword evidence="1" id="KW-0378">Hydrolase</keyword>
<reference evidence="5" key="1">
    <citation type="submission" date="2020-05" db="EMBL/GenBank/DDBJ databases">
        <authorList>
            <person name="Chiriac C."/>
            <person name="Salcher M."/>
            <person name="Ghai R."/>
            <person name="Kavagutti S V."/>
        </authorList>
    </citation>
    <scope>NUCLEOTIDE SEQUENCE</scope>
</reference>
<keyword evidence="3" id="KW-1133">Transmembrane helix</keyword>
<dbReference type="PANTHER" id="PTHR34142">
    <property type="entry name" value="ENDO-BETA-1,4-GLUCANASE A"/>
    <property type="match status" value="1"/>
</dbReference>
<evidence type="ECO:0000256" key="3">
    <source>
        <dbReference type="SAM" id="Phobius"/>
    </source>
</evidence>
<keyword evidence="3" id="KW-0472">Membrane</keyword>
<dbReference type="InterPro" id="IPR017853">
    <property type="entry name" value="GH"/>
</dbReference>
<accession>A0A6J6VPW9</accession>
<keyword evidence="3" id="KW-0812">Transmembrane</keyword>
<dbReference type="InterPro" id="IPR001547">
    <property type="entry name" value="Glyco_hydro_5"/>
</dbReference>
<dbReference type="GO" id="GO:0004553">
    <property type="term" value="F:hydrolase activity, hydrolyzing O-glycosyl compounds"/>
    <property type="evidence" value="ECO:0007669"/>
    <property type="project" value="InterPro"/>
</dbReference>
<feature type="domain" description="Glycoside hydrolase family 5" evidence="4">
    <location>
        <begin position="122"/>
        <end position="369"/>
    </location>
</feature>
<dbReference type="Gene3D" id="3.20.20.80">
    <property type="entry name" value="Glycosidases"/>
    <property type="match status" value="1"/>
</dbReference>
<organism evidence="5">
    <name type="scientific">freshwater metagenome</name>
    <dbReference type="NCBI Taxonomy" id="449393"/>
    <lineage>
        <taxon>unclassified sequences</taxon>
        <taxon>metagenomes</taxon>
        <taxon>ecological metagenomes</taxon>
    </lineage>
</organism>
<keyword evidence="2" id="KW-0326">Glycosidase</keyword>
<sequence length="433" mass="44977">MGAGGLGLERERSAGRARGAGALLLVLVLLTAVGAAAAGTWWALRDAVPASTAAEPVVRDGELVDARTGDPWVPRGVVWGSFETACAQGWGYSALDALGGPGRASGGGAGDAGEEDREAAASAQADVLASWAVDTVRLPLNQDCWLGTRGAPVSDEFAARTPAGYRAAVDAFVEALNARGMVVVLTLHSRKRIGSPEAGSLAMPDSESLAFWRAVAARYAERPSVLFEAFHEPHSREDAAGRRVLDLDWACWRDGGCRAPVEDDGVPVKAGGPTYDAQGMADVVAAIRRAGADQPVLLPGPDRARDLSAWREWAPVDDQLVAALHVGSPTAGTPGATSDGPGCGPTCWRRVLAPLADQVPLLTTELGPGAQLPGSAALHLQWAADHGVGVLARSWVERPGDPQALVEDLSGRPTAWGELVRSWLRGGPGQPRP</sequence>
<evidence type="ECO:0000256" key="1">
    <source>
        <dbReference type="ARBA" id="ARBA00022801"/>
    </source>
</evidence>
<dbReference type="AlphaFoldDB" id="A0A6J6VPW9"/>
<evidence type="ECO:0000256" key="2">
    <source>
        <dbReference type="ARBA" id="ARBA00023295"/>
    </source>
</evidence>
<dbReference type="EMBL" id="CAEZYQ010000054">
    <property type="protein sequence ID" value="CAB4772818.1"/>
    <property type="molecule type" value="Genomic_DNA"/>
</dbReference>
<evidence type="ECO:0000313" key="5">
    <source>
        <dbReference type="EMBL" id="CAB4772818.1"/>
    </source>
</evidence>
<dbReference type="GO" id="GO:0009251">
    <property type="term" value="P:glucan catabolic process"/>
    <property type="evidence" value="ECO:0007669"/>
    <property type="project" value="TreeGrafter"/>
</dbReference>
<name>A0A6J6VPW9_9ZZZZ</name>
<gene>
    <name evidence="5" type="ORF">UFOPK2761_03494</name>
</gene>
<dbReference type="PANTHER" id="PTHR34142:SF1">
    <property type="entry name" value="GLYCOSIDE HYDROLASE FAMILY 5 DOMAIN-CONTAINING PROTEIN"/>
    <property type="match status" value="1"/>
</dbReference>
<dbReference type="Pfam" id="PF00150">
    <property type="entry name" value="Cellulase"/>
    <property type="match status" value="1"/>
</dbReference>
<feature type="transmembrane region" description="Helical" evidence="3">
    <location>
        <begin position="21"/>
        <end position="44"/>
    </location>
</feature>
<proteinExistence type="predicted"/>
<evidence type="ECO:0000259" key="4">
    <source>
        <dbReference type="Pfam" id="PF00150"/>
    </source>
</evidence>